<evidence type="ECO:0000313" key="3">
    <source>
        <dbReference type="Proteomes" id="UP000008792"/>
    </source>
</evidence>
<dbReference type="KEGG" id="dvi:6629446"/>
<proteinExistence type="predicted"/>
<accession>B4LWW2</accession>
<gene>
    <name evidence="2" type="primary">Dvir\GJ23735</name>
    <name evidence="2" type="ORF">Dvir_GJ23735</name>
</gene>
<dbReference type="PhylomeDB" id="B4LWW2"/>
<sequence>MEDIFFDCCSEGEAECETILMQREGILKAGKGDAADHCLLQSKSNKYDDPIQIRDILHRAANSAQILLHGLGGHCEYTKFEPQGCKCFYPATLEITTRVHTESSCGCPPHCQCVLRGSPVTLKLPLELNPHNGQVNVKIFQPSTKQLTGAGEGVGGGDKRASNPSPNNMQRHSQRREGPKKIGRRVRWDA</sequence>
<organism evidence="2 3">
    <name type="scientific">Drosophila virilis</name>
    <name type="common">Fruit fly</name>
    <dbReference type="NCBI Taxonomy" id="7244"/>
    <lineage>
        <taxon>Eukaryota</taxon>
        <taxon>Metazoa</taxon>
        <taxon>Ecdysozoa</taxon>
        <taxon>Arthropoda</taxon>
        <taxon>Hexapoda</taxon>
        <taxon>Insecta</taxon>
        <taxon>Pterygota</taxon>
        <taxon>Neoptera</taxon>
        <taxon>Endopterygota</taxon>
        <taxon>Diptera</taxon>
        <taxon>Brachycera</taxon>
        <taxon>Muscomorpha</taxon>
        <taxon>Ephydroidea</taxon>
        <taxon>Drosophilidae</taxon>
        <taxon>Drosophila</taxon>
    </lineage>
</organism>
<keyword evidence="3" id="KW-1185">Reference proteome</keyword>
<feature type="region of interest" description="Disordered" evidence="1">
    <location>
        <begin position="142"/>
        <end position="190"/>
    </location>
</feature>
<dbReference type="OrthoDB" id="7812354at2759"/>
<dbReference type="InParanoid" id="B4LWW2"/>
<dbReference type="eggNOG" id="ENOG502R10Q">
    <property type="taxonomic scope" value="Eukaryota"/>
</dbReference>
<evidence type="ECO:0008006" key="4">
    <source>
        <dbReference type="Google" id="ProtNLM"/>
    </source>
</evidence>
<dbReference type="Proteomes" id="UP000008792">
    <property type="component" value="Unassembled WGS sequence"/>
</dbReference>
<dbReference type="STRING" id="7244.B4LWW2"/>
<feature type="compositionally biased region" description="Basic and acidic residues" evidence="1">
    <location>
        <begin position="175"/>
        <end position="190"/>
    </location>
</feature>
<dbReference type="EMBL" id="CH940650">
    <property type="protein sequence ID" value="EDW66683.1"/>
    <property type="molecule type" value="Genomic_DNA"/>
</dbReference>
<dbReference type="HOGENOM" id="CLU_116899_0_0_1"/>
<reference evidence="2 3" key="1">
    <citation type="journal article" date="2007" name="Nature">
        <title>Evolution of genes and genomes on the Drosophila phylogeny.</title>
        <authorList>
            <consortium name="Drosophila 12 Genomes Consortium"/>
            <person name="Clark A.G."/>
            <person name="Eisen M.B."/>
            <person name="Smith D.R."/>
            <person name="Bergman C.M."/>
            <person name="Oliver B."/>
            <person name="Markow T.A."/>
            <person name="Kaufman T.C."/>
            <person name="Kellis M."/>
            <person name="Gelbart W."/>
            <person name="Iyer V.N."/>
            <person name="Pollard D.A."/>
            <person name="Sackton T.B."/>
            <person name="Larracuente A.M."/>
            <person name="Singh N.D."/>
            <person name="Abad J.P."/>
            <person name="Abt D.N."/>
            <person name="Adryan B."/>
            <person name="Aguade M."/>
            <person name="Akashi H."/>
            <person name="Anderson W.W."/>
            <person name="Aquadro C.F."/>
            <person name="Ardell D.H."/>
            <person name="Arguello R."/>
            <person name="Artieri C.G."/>
            <person name="Barbash D.A."/>
            <person name="Barker D."/>
            <person name="Barsanti P."/>
            <person name="Batterham P."/>
            <person name="Batzoglou S."/>
            <person name="Begun D."/>
            <person name="Bhutkar A."/>
            <person name="Blanco E."/>
            <person name="Bosak S.A."/>
            <person name="Bradley R.K."/>
            <person name="Brand A.D."/>
            <person name="Brent M.R."/>
            <person name="Brooks A.N."/>
            <person name="Brown R.H."/>
            <person name="Butlin R.K."/>
            <person name="Caggese C."/>
            <person name="Calvi B.R."/>
            <person name="Bernardo de Carvalho A."/>
            <person name="Caspi A."/>
            <person name="Castrezana S."/>
            <person name="Celniker S.E."/>
            <person name="Chang J.L."/>
            <person name="Chapple C."/>
            <person name="Chatterji S."/>
            <person name="Chinwalla A."/>
            <person name="Civetta A."/>
            <person name="Clifton S.W."/>
            <person name="Comeron J.M."/>
            <person name="Costello J.C."/>
            <person name="Coyne J.A."/>
            <person name="Daub J."/>
            <person name="David R.G."/>
            <person name="Delcher A.L."/>
            <person name="Delehaunty K."/>
            <person name="Do C.B."/>
            <person name="Ebling H."/>
            <person name="Edwards K."/>
            <person name="Eickbush T."/>
            <person name="Evans J.D."/>
            <person name="Filipski A."/>
            <person name="Findeiss S."/>
            <person name="Freyhult E."/>
            <person name="Fulton L."/>
            <person name="Fulton R."/>
            <person name="Garcia A.C."/>
            <person name="Gardiner A."/>
            <person name="Garfield D.A."/>
            <person name="Garvin B.E."/>
            <person name="Gibson G."/>
            <person name="Gilbert D."/>
            <person name="Gnerre S."/>
            <person name="Godfrey J."/>
            <person name="Good R."/>
            <person name="Gotea V."/>
            <person name="Gravely B."/>
            <person name="Greenberg A.J."/>
            <person name="Griffiths-Jones S."/>
            <person name="Gross S."/>
            <person name="Guigo R."/>
            <person name="Gustafson E.A."/>
            <person name="Haerty W."/>
            <person name="Hahn M.W."/>
            <person name="Halligan D.L."/>
            <person name="Halpern A.L."/>
            <person name="Halter G.M."/>
            <person name="Han M.V."/>
            <person name="Heger A."/>
            <person name="Hillier L."/>
            <person name="Hinrichs A.S."/>
            <person name="Holmes I."/>
            <person name="Hoskins R.A."/>
            <person name="Hubisz M.J."/>
            <person name="Hultmark D."/>
            <person name="Huntley M.A."/>
            <person name="Jaffe D.B."/>
            <person name="Jagadeeshan S."/>
            <person name="Jeck W.R."/>
            <person name="Johnson J."/>
            <person name="Jones C.D."/>
            <person name="Jordan W.C."/>
            <person name="Karpen G.H."/>
            <person name="Kataoka E."/>
            <person name="Keightley P.D."/>
            <person name="Kheradpour P."/>
            <person name="Kirkness E.F."/>
            <person name="Koerich L.B."/>
            <person name="Kristiansen K."/>
            <person name="Kudrna D."/>
            <person name="Kulathinal R.J."/>
            <person name="Kumar S."/>
            <person name="Kwok R."/>
            <person name="Lander E."/>
            <person name="Langley C.H."/>
            <person name="Lapoint R."/>
            <person name="Lazzaro B.P."/>
            <person name="Lee S.J."/>
            <person name="Levesque L."/>
            <person name="Li R."/>
            <person name="Lin C.F."/>
            <person name="Lin M.F."/>
            <person name="Lindblad-Toh K."/>
            <person name="Llopart A."/>
            <person name="Long M."/>
            <person name="Low L."/>
            <person name="Lozovsky E."/>
            <person name="Lu J."/>
            <person name="Luo M."/>
            <person name="Machado C.A."/>
            <person name="Makalowski W."/>
            <person name="Marzo M."/>
            <person name="Matsuda M."/>
            <person name="Matzkin L."/>
            <person name="McAllister B."/>
            <person name="McBride C.S."/>
            <person name="McKernan B."/>
            <person name="McKernan K."/>
            <person name="Mendez-Lago M."/>
            <person name="Minx P."/>
            <person name="Mollenhauer M.U."/>
            <person name="Montooth K."/>
            <person name="Mount S.M."/>
            <person name="Mu X."/>
            <person name="Myers E."/>
            <person name="Negre B."/>
            <person name="Newfeld S."/>
            <person name="Nielsen R."/>
            <person name="Noor M.A."/>
            <person name="O'Grady P."/>
            <person name="Pachter L."/>
            <person name="Papaceit M."/>
            <person name="Parisi M.J."/>
            <person name="Parisi M."/>
            <person name="Parts L."/>
            <person name="Pedersen J.S."/>
            <person name="Pesole G."/>
            <person name="Phillippy A.M."/>
            <person name="Ponting C.P."/>
            <person name="Pop M."/>
            <person name="Porcelli D."/>
            <person name="Powell J.R."/>
            <person name="Prohaska S."/>
            <person name="Pruitt K."/>
            <person name="Puig M."/>
            <person name="Quesneville H."/>
            <person name="Ram K.R."/>
            <person name="Rand D."/>
            <person name="Rasmussen M.D."/>
            <person name="Reed L.K."/>
            <person name="Reenan R."/>
            <person name="Reily A."/>
            <person name="Remington K.A."/>
            <person name="Rieger T.T."/>
            <person name="Ritchie M.G."/>
            <person name="Robin C."/>
            <person name="Rogers Y.H."/>
            <person name="Rohde C."/>
            <person name="Rozas J."/>
            <person name="Rubenfield M.J."/>
            <person name="Ruiz A."/>
            <person name="Russo S."/>
            <person name="Salzberg S.L."/>
            <person name="Sanchez-Gracia A."/>
            <person name="Saranga D.J."/>
            <person name="Sato H."/>
            <person name="Schaeffer S.W."/>
            <person name="Schatz M.C."/>
            <person name="Schlenke T."/>
            <person name="Schwartz R."/>
            <person name="Segarra C."/>
            <person name="Singh R.S."/>
            <person name="Sirot L."/>
            <person name="Sirota M."/>
            <person name="Sisneros N.B."/>
            <person name="Smith C.D."/>
            <person name="Smith T.F."/>
            <person name="Spieth J."/>
            <person name="Stage D.E."/>
            <person name="Stark A."/>
            <person name="Stephan W."/>
            <person name="Strausberg R.L."/>
            <person name="Strempel S."/>
            <person name="Sturgill D."/>
            <person name="Sutton G."/>
            <person name="Sutton G.G."/>
            <person name="Tao W."/>
            <person name="Teichmann S."/>
            <person name="Tobari Y.N."/>
            <person name="Tomimura Y."/>
            <person name="Tsolas J.M."/>
            <person name="Valente V.L."/>
            <person name="Venter E."/>
            <person name="Venter J.C."/>
            <person name="Vicario S."/>
            <person name="Vieira F.G."/>
            <person name="Vilella A.J."/>
            <person name="Villasante A."/>
            <person name="Walenz B."/>
            <person name="Wang J."/>
            <person name="Wasserman M."/>
            <person name="Watts T."/>
            <person name="Wilson D."/>
            <person name="Wilson R.K."/>
            <person name="Wing R.A."/>
            <person name="Wolfner M.F."/>
            <person name="Wong A."/>
            <person name="Wong G.K."/>
            <person name="Wu C.I."/>
            <person name="Wu G."/>
            <person name="Yamamoto D."/>
            <person name="Yang H.P."/>
            <person name="Yang S.P."/>
            <person name="Yorke J.A."/>
            <person name="Yoshida K."/>
            <person name="Zdobnov E."/>
            <person name="Zhang P."/>
            <person name="Zhang Y."/>
            <person name="Zimin A.V."/>
            <person name="Baldwin J."/>
            <person name="Abdouelleil A."/>
            <person name="Abdulkadir J."/>
            <person name="Abebe A."/>
            <person name="Abera B."/>
            <person name="Abreu J."/>
            <person name="Acer S.C."/>
            <person name="Aftuck L."/>
            <person name="Alexander A."/>
            <person name="An P."/>
            <person name="Anderson E."/>
            <person name="Anderson S."/>
            <person name="Arachi H."/>
            <person name="Azer M."/>
            <person name="Bachantsang P."/>
            <person name="Barry A."/>
            <person name="Bayul T."/>
            <person name="Berlin A."/>
            <person name="Bessette D."/>
            <person name="Bloom T."/>
            <person name="Blye J."/>
            <person name="Boguslavskiy L."/>
            <person name="Bonnet C."/>
            <person name="Boukhgalter B."/>
            <person name="Bourzgui I."/>
            <person name="Brown A."/>
            <person name="Cahill P."/>
            <person name="Channer S."/>
            <person name="Cheshatsang Y."/>
            <person name="Chuda L."/>
            <person name="Citroen M."/>
            <person name="Collymore A."/>
            <person name="Cooke P."/>
            <person name="Costello M."/>
            <person name="D'Aco K."/>
            <person name="Daza R."/>
            <person name="De Haan G."/>
            <person name="DeGray S."/>
            <person name="DeMaso C."/>
            <person name="Dhargay N."/>
            <person name="Dooley K."/>
            <person name="Dooley E."/>
            <person name="Doricent M."/>
            <person name="Dorje P."/>
            <person name="Dorjee K."/>
            <person name="Dupes A."/>
            <person name="Elong R."/>
            <person name="Falk J."/>
            <person name="Farina A."/>
            <person name="Faro S."/>
            <person name="Ferguson D."/>
            <person name="Fisher S."/>
            <person name="Foley C.D."/>
            <person name="Franke A."/>
            <person name="Friedrich D."/>
            <person name="Gadbois L."/>
            <person name="Gearin G."/>
            <person name="Gearin C.R."/>
            <person name="Giannoukos G."/>
            <person name="Goode T."/>
            <person name="Graham J."/>
            <person name="Grandbois E."/>
            <person name="Grewal S."/>
            <person name="Gyaltsen K."/>
            <person name="Hafez N."/>
            <person name="Hagos B."/>
            <person name="Hall J."/>
            <person name="Henson C."/>
            <person name="Hollinger A."/>
            <person name="Honan T."/>
            <person name="Huard M.D."/>
            <person name="Hughes L."/>
            <person name="Hurhula B."/>
            <person name="Husby M.E."/>
            <person name="Kamat A."/>
            <person name="Kanga B."/>
            <person name="Kashin S."/>
            <person name="Khazanovich D."/>
            <person name="Kisner P."/>
            <person name="Lance K."/>
            <person name="Lara M."/>
            <person name="Lee W."/>
            <person name="Lennon N."/>
            <person name="Letendre F."/>
            <person name="LeVine R."/>
            <person name="Lipovsky A."/>
            <person name="Liu X."/>
            <person name="Liu J."/>
            <person name="Liu S."/>
            <person name="Lokyitsang T."/>
            <person name="Lokyitsang Y."/>
            <person name="Lubonja R."/>
            <person name="Lui A."/>
            <person name="MacDonald P."/>
            <person name="Magnisalis V."/>
            <person name="Maru K."/>
            <person name="Matthews C."/>
            <person name="McCusker W."/>
            <person name="McDonough S."/>
            <person name="Mehta T."/>
            <person name="Meldrim J."/>
            <person name="Meneus L."/>
            <person name="Mihai O."/>
            <person name="Mihalev A."/>
            <person name="Mihova T."/>
            <person name="Mittelman R."/>
            <person name="Mlenga V."/>
            <person name="Montmayeur A."/>
            <person name="Mulrain L."/>
            <person name="Navidi A."/>
            <person name="Naylor J."/>
            <person name="Negash T."/>
            <person name="Nguyen T."/>
            <person name="Nguyen N."/>
            <person name="Nicol R."/>
            <person name="Norbu C."/>
            <person name="Norbu N."/>
            <person name="Novod N."/>
            <person name="O'Neill B."/>
            <person name="Osman S."/>
            <person name="Markiewicz E."/>
            <person name="Oyono O.L."/>
            <person name="Patti C."/>
            <person name="Phunkhang P."/>
            <person name="Pierre F."/>
            <person name="Priest M."/>
            <person name="Raghuraman S."/>
            <person name="Rege F."/>
            <person name="Reyes R."/>
            <person name="Rise C."/>
            <person name="Rogov P."/>
            <person name="Ross K."/>
            <person name="Ryan E."/>
            <person name="Settipalli S."/>
            <person name="Shea T."/>
            <person name="Sherpa N."/>
            <person name="Shi L."/>
            <person name="Shih D."/>
            <person name="Sparrow T."/>
            <person name="Spaulding J."/>
            <person name="Stalker J."/>
            <person name="Stange-Thomann N."/>
            <person name="Stavropoulos S."/>
            <person name="Stone C."/>
            <person name="Strader C."/>
            <person name="Tesfaye S."/>
            <person name="Thomson T."/>
            <person name="Thoulutsang Y."/>
            <person name="Thoulutsang D."/>
            <person name="Topham K."/>
            <person name="Topping I."/>
            <person name="Tsamla T."/>
            <person name="Vassiliev H."/>
            <person name="Vo A."/>
            <person name="Wangchuk T."/>
            <person name="Wangdi T."/>
            <person name="Weiand M."/>
            <person name="Wilkinson J."/>
            <person name="Wilson A."/>
            <person name="Yadav S."/>
            <person name="Young G."/>
            <person name="Yu Q."/>
            <person name="Zembek L."/>
            <person name="Zhong D."/>
            <person name="Zimmer A."/>
            <person name="Zwirko Z."/>
            <person name="Jaffe D.B."/>
            <person name="Alvarez P."/>
            <person name="Brockman W."/>
            <person name="Butler J."/>
            <person name="Chin C."/>
            <person name="Gnerre S."/>
            <person name="Grabherr M."/>
            <person name="Kleber M."/>
            <person name="Mauceli E."/>
            <person name="MacCallum I."/>
        </authorList>
    </citation>
    <scope>NUCLEOTIDE SEQUENCE [LARGE SCALE GENOMIC DNA]</scope>
    <source>
        <strain evidence="3">Tucson 15010-1051.87</strain>
    </source>
</reference>
<dbReference type="OMA" id="KFFYPAT"/>
<dbReference type="AlphaFoldDB" id="B4LWW2"/>
<protein>
    <recommendedName>
        <fullName evidence="4">Tes134</fullName>
    </recommendedName>
</protein>
<evidence type="ECO:0000256" key="1">
    <source>
        <dbReference type="SAM" id="MobiDB-lite"/>
    </source>
</evidence>
<evidence type="ECO:0000313" key="2">
    <source>
        <dbReference type="EMBL" id="EDW66683.1"/>
    </source>
</evidence>
<name>B4LWW2_DROVI</name>
<feature type="compositionally biased region" description="Polar residues" evidence="1">
    <location>
        <begin position="162"/>
        <end position="171"/>
    </location>
</feature>